<dbReference type="AlphaFoldDB" id="A0A8J3C6R8"/>
<evidence type="ECO:0008006" key="3">
    <source>
        <dbReference type="Google" id="ProtNLM"/>
    </source>
</evidence>
<dbReference type="EMBL" id="BMMK01000004">
    <property type="protein sequence ID" value="GGM43156.1"/>
    <property type="molecule type" value="Genomic_DNA"/>
</dbReference>
<keyword evidence="2" id="KW-1185">Reference proteome</keyword>
<comment type="caution">
    <text evidence="1">The sequence shown here is derived from an EMBL/GenBank/DDBJ whole genome shotgun (WGS) entry which is preliminary data.</text>
</comment>
<evidence type="ECO:0000313" key="2">
    <source>
        <dbReference type="Proteomes" id="UP000637578"/>
    </source>
</evidence>
<reference evidence="1" key="2">
    <citation type="submission" date="2020-09" db="EMBL/GenBank/DDBJ databases">
        <authorList>
            <person name="Sun Q."/>
            <person name="Zhou Y."/>
        </authorList>
    </citation>
    <scope>NUCLEOTIDE SEQUENCE</scope>
    <source>
        <strain evidence="1">CGMCC 4.5737</strain>
    </source>
</reference>
<reference evidence="1" key="1">
    <citation type="journal article" date="2014" name="Int. J. Syst. Evol. Microbiol.">
        <title>Complete genome sequence of Corynebacterium casei LMG S-19264T (=DSM 44701T), isolated from a smear-ripened cheese.</title>
        <authorList>
            <consortium name="US DOE Joint Genome Institute (JGI-PGF)"/>
            <person name="Walter F."/>
            <person name="Albersmeier A."/>
            <person name="Kalinowski J."/>
            <person name="Ruckert C."/>
        </authorList>
    </citation>
    <scope>NUCLEOTIDE SEQUENCE</scope>
    <source>
        <strain evidence="1">CGMCC 4.5737</strain>
    </source>
</reference>
<name>A0A8J3C6R8_9PSEU</name>
<dbReference type="InterPro" id="IPR036314">
    <property type="entry name" value="SOD_C_sf"/>
</dbReference>
<sequence>MRPDYVEKLWTLVNWADVQRRFEAARAASNGGLWMPEAK</sequence>
<proteinExistence type="predicted"/>
<evidence type="ECO:0000313" key="1">
    <source>
        <dbReference type="EMBL" id="GGM43156.1"/>
    </source>
</evidence>
<dbReference type="Gene3D" id="3.55.40.20">
    <property type="entry name" value="Iron/manganese superoxide dismutase, C-terminal domain"/>
    <property type="match status" value="1"/>
</dbReference>
<protein>
    <recommendedName>
        <fullName evidence="3">Superoxide dismutase</fullName>
    </recommendedName>
</protein>
<dbReference type="Proteomes" id="UP000637578">
    <property type="component" value="Unassembled WGS sequence"/>
</dbReference>
<dbReference type="SUPFAM" id="SSF54719">
    <property type="entry name" value="Fe,Mn superoxide dismutase (SOD), C-terminal domain"/>
    <property type="match status" value="1"/>
</dbReference>
<organism evidence="1 2">
    <name type="scientific">Longimycelium tulufanense</name>
    <dbReference type="NCBI Taxonomy" id="907463"/>
    <lineage>
        <taxon>Bacteria</taxon>
        <taxon>Bacillati</taxon>
        <taxon>Actinomycetota</taxon>
        <taxon>Actinomycetes</taxon>
        <taxon>Pseudonocardiales</taxon>
        <taxon>Pseudonocardiaceae</taxon>
        <taxon>Longimycelium</taxon>
    </lineage>
</organism>
<accession>A0A8J3C6R8</accession>
<gene>
    <name evidence="1" type="ORF">GCM10012275_12650</name>
</gene>